<comment type="caution">
    <text evidence="1">The sequence shown here is derived from an EMBL/GenBank/DDBJ whole genome shotgun (WGS) entry which is preliminary data.</text>
</comment>
<dbReference type="AlphaFoldDB" id="N6XUS9"/>
<evidence type="ECO:0000313" key="1">
    <source>
        <dbReference type="EMBL" id="ENO85491.1"/>
    </source>
</evidence>
<evidence type="ECO:0000313" key="2">
    <source>
        <dbReference type="Proteomes" id="UP000013042"/>
    </source>
</evidence>
<dbReference type="PANTHER" id="PTHR43179:SF11">
    <property type="entry name" value="GLYCOSYL TRANSFERASE"/>
    <property type="match status" value="1"/>
</dbReference>
<dbReference type="GO" id="GO:0016740">
    <property type="term" value="F:transferase activity"/>
    <property type="evidence" value="ECO:0007669"/>
    <property type="project" value="UniProtKB-KW"/>
</dbReference>
<dbReference type="Proteomes" id="UP000013042">
    <property type="component" value="Unassembled WGS sequence"/>
</dbReference>
<dbReference type="PANTHER" id="PTHR43179">
    <property type="entry name" value="RHAMNOSYLTRANSFERASE WBBL"/>
    <property type="match status" value="1"/>
</dbReference>
<name>N6XUS9_THASP</name>
<dbReference type="RefSeq" id="WP_004307694.1">
    <property type="nucleotide sequence ID" value="NZ_AMXD01000053.1"/>
</dbReference>
<keyword evidence="1" id="KW-0808">Transferase</keyword>
<accession>N6XUS9</accession>
<dbReference type="EMBL" id="AMXD01000053">
    <property type="protein sequence ID" value="ENO85491.1"/>
    <property type="molecule type" value="Genomic_DNA"/>
</dbReference>
<reference evidence="1 2" key="1">
    <citation type="submission" date="2012-09" db="EMBL/GenBank/DDBJ databases">
        <title>Draft Genome Sequences of 6 Strains from Genus Thauera.</title>
        <authorList>
            <person name="Liu B."/>
            <person name="Shapleigh J.P."/>
            <person name="Frostegard A.H."/>
        </authorList>
    </citation>
    <scope>NUCLEOTIDE SEQUENCE [LARGE SCALE GENOMIC DNA]</scope>
    <source>
        <strain evidence="1 2">S2</strain>
    </source>
</reference>
<dbReference type="SUPFAM" id="SSF53448">
    <property type="entry name" value="Nucleotide-diphospho-sugar transferases"/>
    <property type="match status" value="1"/>
</dbReference>
<dbReference type="InterPro" id="IPR029044">
    <property type="entry name" value="Nucleotide-diphossugar_trans"/>
</dbReference>
<protein>
    <submittedName>
        <fullName evidence="1">Family 2 glycosyl transferase</fullName>
    </submittedName>
</protein>
<organism evidence="1 2">
    <name type="scientific">Thauera aminoaromatica S2</name>
    <dbReference type="NCBI Taxonomy" id="1234381"/>
    <lineage>
        <taxon>Bacteria</taxon>
        <taxon>Pseudomonadati</taxon>
        <taxon>Pseudomonadota</taxon>
        <taxon>Betaproteobacteria</taxon>
        <taxon>Rhodocyclales</taxon>
        <taxon>Zoogloeaceae</taxon>
        <taxon>Thauera</taxon>
    </lineage>
</organism>
<sequence>MPIETTEVAGLVLHFRTETQTMGCVKSMVDEGVRAIVIVDNSEDEGRSLACVRDALDSLRLIGLALEIVTAARNLGFAGGVNAGLVRVADFRPSAVLLINSDARMTSGCLSSLLRMLDCAPLVFPRVREDEGANESSLLGFYHRPSALLTRSRFSRACLPYPSGCCLLIRADLAAAPMLNEDFFFYGEDVEFGHRLHGKNIDFAECPEAVIIHSGSGSARNGSLFYEYHINRGHWLLAGKLAGRPRDRIFYIALRCITLPLRASIRCLRFRSFTPWRGFLAATMDVLKGRCRDLTPPAA</sequence>
<dbReference type="Gene3D" id="3.90.550.10">
    <property type="entry name" value="Spore Coat Polysaccharide Biosynthesis Protein SpsA, Chain A"/>
    <property type="match status" value="1"/>
</dbReference>
<proteinExistence type="predicted"/>
<gene>
    <name evidence="1" type="ORF">C665_10147</name>
</gene>